<accession>A0A387G2C3</accession>
<dbReference type="OrthoDB" id="8420657at2"/>
<dbReference type="AlphaFoldDB" id="A0A387G2C3"/>
<dbReference type="Proteomes" id="UP000282195">
    <property type="component" value="Plasmid pRCCGE525c"/>
</dbReference>
<dbReference type="KEGG" id="rjg:CCGE525_25205"/>
<name>A0A387G2C3_9HYPH</name>
<reference evidence="1 2" key="1">
    <citation type="submission" date="2018-10" db="EMBL/GenBank/DDBJ databases">
        <title>Rhizobium etli, R. leguminosarum and a new Rhizobium genospecies from Phaseolus dumosus.</title>
        <authorList>
            <person name="Ramirez-Puebla S.T."/>
            <person name="Rogel-Hernandez M.A."/>
            <person name="Guerrero G."/>
            <person name="Ormeno-Orrillo E."/>
            <person name="Martinez-Romero J.C."/>
            <person name="Negrete-Yankelevich S."/>
            <person name="Martinez-Romero E."/>
        </authorList>
    </citation>
    <scope>NUCLEOTIDE SEQUENCE [LARGE SCALE GENOMIC DNA]</scope>
    <source>
        <strain evidence="1 2">CCGE525</strain>
        <plasmid evidence="2">prccge525c</plasmid>
    </source>
</reference>
<evidence type="ECO:0000313" key="1">
    <source>
        <dbReference type="EMBL" id="AYG62142.1"/>
    </source>
</evidence>
<organism evidence="1 2">
    <name type="scientific">Rhizobium jaguaris</name>
    <dbReference type="NCBI Taxonomy" id="1312183"/>
    <lineage>
        <taxon>Bacteria</taxon>
        <taxon>Pseudomonadati</taxon>
        <taxon>Pseudomonadota</taxon>
        <taxon>Alphaproteobacteria</taxon>
        <taxon>Hyphomicrobiales</taxon>
        <taxon>Rhizobiaceae</taxon>
        <taxon>Rhizobium/Agrobacterium group</taxon>
        <taxon>Rhizobium</taxon>
    </lineage>
</organism>
<evidence type="ECO:0000313" key="2">
    <source>
        <dbReference type="Proteomes" id="UP000282195"/>
    </source>
</evidence>
<proteinExistence type="predicted"/>
<keyword evidence="1" id="KW-0614">Plasmid</keyword>
<geneLocation type="plasmid" evidence="2">
    <name>prccge525c</name>
</geneLocation>
<keyword evidence="2" id="KW-1185">Reference proteome</keyword>
<protein>
    <recommendedName>
        <fullName evidence="3">Nodulation protein</fullName>
    </recommendedName>
</protein>
<dbReference type="EMBL" id="CP032695">
    <property type="protein sequence ID" value="AYG62142.1"/>
    <property type="molecule type" value="Genomic_DNA"/>
</dbReference>
<evidence type="ECO:0008006" key="3">
    <source>
        <dbReference type="Google" id="ProtNLM"/>
    </source>
</evidence>
<gene>
    <name evidence="1" type="ORF">CCGE525_25205</name>
</gene>
<sequence length="97" mass="10892">MGTGSTNPQEGAARRGLWRLMLKLPAMRGRLQILGAKSSALQDLFEAYEDASVTLERLLKEKGGNARPMILEYETICREVENEVIEYCLEHSPDVPK</sequence>